<dbReference type="PANTHER" id="PTHR46140:SF1">
    <property type="entry name" value="VACUOLAR TRANSPORTER CHAPERONE COMPLEX SUBUNIT 4-RELATED"/>
    <property type="match status" value="1"/>
</dbReference>
<gene>
    <name evidence="9" type="ORF">COHA_004638</name>
</gene>
<evidence type="ECO:0000256" key="5">
    <source>
        <dbReference type="SAM" id="MobiDB-lite"/>
    </source>
</evidence>
<feature type="transmembrane region" description="Helical" evidence="6">
    <location>
        <begin position="924"/>
        <end position="943"/>
    </location>
</feature>
<evidence type="ECO:0000256" key="6">
    <source>
        <dbReference type="SAM" id="Phobius"/>
    </source>
</evidence>
<dbReference type="InterPro" id="IPR018966">
    <property type="entry name" value="VTC_domain"/>
</dbReference>
<dbReference type="Gene3D" id="3.20.100.30">
    <property type="entry name" value="VTC, catalytic tunnel domain"/>
    <property type="match status" value="2"/>
</dbReference>
<keyword evidence="4 6" id="KW-0472">Membrane</keyword>
<organism evidence="9 10">
    <name type="scientific">Chlorella ohadii</name>
    <dbReference type="NCBI Taxonomy" id="2649997"/>
    <lineage>
        <taxon>Eukaryota</taxon>
        <taxon>Viridiplantae</taxon>
        <taxon>Chlorophyta</taxon>
        <taxon>core chlorophytes</taxon>
        <taxon>Trebouxiophyceae</taxon>
        <taxon>Chlorellales</taxon>
        <taxon>Chlorellaceae</taxon>
        <taxon>Chlorella clade</taxon>
        <taxon>Chlorella</taxon>
    </lineage>
</organism>
<comment type="subcellular location">
    <subcellularLocation>
        <location evidence="1">Endomembrane system</location>
        <topology evidence="1">Multi-pass membrane protein</topology>
    </subcellularLocation>
</comment>
<dbReference type="EMBL" id="JADXDR010000060">
    <property type="protein sequence ID" value="KAI7841773.1"/>
    <property type="molecule type" value="Genomic_DNA"/>
</dbReference>
<feature type="region of interest" description="Disordered" evidence="5">
    <location>
        <begin position="728"/>
        <end position="790"/>
    </location>
</feature>
<dbReference type="AlphaFoldDB" id="A0AAD5H5M6"/>
<dbReference type="PANTHER" id="PTHR46140">
    <property type="entry name" value="VACUOLAR TRANSPORTER CHAPERONE 1-RELATED"/>
    <property type="match status" value="1"/>
</dbReference>
<sequence>MRVADQLREQGVAKFRHCYLRYEALLAQQRAEAGAGGRPAAEDPASGELLQRLLAAFGAGDEDDGGGGSSGWQREAAAAAVAALPPPSAFQHTFLQEVQRLRLFVKSSLEQLWLALLDATAQLRGLGEELLQAGAASAGQSQALGARLAALRAAYDATAQMYDQQWQGCPAAAPDQQQEGGELPLEAVAGCYLAALHSCLLGELRLEPLVVGLSDGYELLIESDAAALAGQPAKWVPPDKFQRVTRKFWLHPADVMRFKAEVMRHLPILIYGDRTKLTESSPWEVQFLRDQRGVSDSAEVTSVYYDNPGTLPSYHTRLRKDDMASVVRLRWYGERSASGDQPIFVERKVHRGRYTGEFSYKERAPMAQRHVEAFTGGALVPEMLEQRHAEFLADAQQFMLRGGQVRISLDSQLHMVREAGAPRAPGDWDMGAPLPEADTVYFPYAVVEIKLQSAPPAWVQGLLQTGMLLPVPKFSKFLHGTALLFQPRCTNVPYWFLPDERDPCLMTPATWEEMADPADEYLQASSVKSLKKGASWLFPKTRGFDEGGFGAGGEEEPSAATPDPDPEAVPYRPAPLRFLRRNKTAPVPGAGSLSPSSSTGECGSSGAAGIGVPAAGGWGSLMVAGGVGGAGRQPQQQPQQQPAAQPLACFSVAATAAPAACVMAAAAAPAAAQQPQQHVHRNITWPVYNNPLASLPPSEPSCGSLAMRQPQPAAVALDLPAGDAAAAVAAAAQQEARPASPPHSHTSTPLDSAQDLEAGTAGSPDKSSGSLPSKSSKPAGGSSKASGSAAAAALPSGPAFGALQYRLPGAPPTSPGSGDTTPEPRGRAKALVRTRVEPKTFFANERTFLQWLQISVLILMTATSMLSGTGLLSGLAGKGSGATGGCDSTDKACFASKLSGAIIAPVGLLFMAYALFQYRLRTYQVSWLLCKLIEQVAYALFQYRLRTYQILRRETARYDDQRGTTVLTVILAAVFILAYVLSMIFMF</sequence>
<feature type="domain" description="VTC" evidence="8">
    <location>
        <begin position="243"/>
        <end position="398"/>
    </location>
</feature>
<keyword evidence="10" id="KW-1185">Reference proteome</keyword>
<comment type="caution">
    <text evidence="9">The sequence shown here is derived from an EMBL/GenBank/DDBJ whole genome shotgun (WGS) entry which is preliminary data.</text>
</comment>
<name>A0AAD5H5M6_9CHLO</name>
<keyword evidence="2 6" id="KW-0812">Transmembrane</keyword>
<dbReference type="GO" id="GO:0012505">
    <property type="term" value="C:endomembrane system"/>
    <property type="evidence" value="ECO:0007669"/>
    <property type="project" value="UniProtKB-SubCell"/>
</dbReference>
<evidence type="ECO:0008006" key="11">
    <source>
        <dbReference type="Google" id="ProtNLM"/>
    </source>
</evidence>
<evidence type="ECO:0000256" key="2">
    <source>
        <dbReference type="ARBA" id="ARBA00022692"/>
    </source>
</evidence>
<evidence type="ECO:0000256" key="1">
    <source>
        <dbReference type="ARBA" id="ARBA00004127"/>
    </source>
</evidence>
<feature type="region of interest" description="Disordered" evidence="5">
    <location>
        <begin position="545"/>
        <end position="572"/>
    </location>
</feature>
<dbReference type="InterPro" id="IPR003807">
    <property type="entry name" value="DUF202"/>
</dbReference>
<evidence type="ECO:0000259" key="7">
    <source>
        <dbReference type="Pfam" id="PF02656"/>
    </source>
</evidence>
<dbReference type="GO" id="GO:0006799">
    <property type="term" value="P:polyphosphate biosynthetic process"/>
    <property type="evidence" value="ECO:0007669"/>
    <property type="project" value="UniProtKB-ARBA"/>
</dbReference>
<evidence type="ECO:0000313" key="10">
    <source>
        <dbReference type="Proteomes" id="UP001205105"/>
    </source>
</evidence>
<feature type="compositionally biased region" description="Low complexity" evidence="5">
    <location>
        <begin position="585"/>
        <end position="604"/>
    </location>
</feature>
<feature type="transmembrane region" description="Helical" evidence="6">
    <location>
        <begin position="898"/>
        <end position="918"/>
    </location>
</feature>
<evidence type="ECO:0000313" key="9">
    <source>
        <dbReference type="EMBL" id="KAI7841773.1"/>
    </source>
</evidence>
<protein>
    <recommendedName>
        <fullName evidence="11">VTC domain-containing protein</fullName>
    </recommendedName>
</protein>
<reference evidence="9" key="1">
    <citation type="submission" date="2020-11" db="EMBL/GenBank/DDBJ databases">
        <title>Chlorella ohadii genome sequencing and assembly.</title>
        <authorList>
            <person name="Murik O."/>
            <person name="Treves H."/>
            <person name="Kedem I."/>
            <person name="Shotland Y."/>
            <person name="Kaplan A."/>
        </authorList>
    </citation>
    <scope>NUCLEOTIDE SEQUENCE</scope>
    <source>
        <strain evidence="9">1</strain>
    </source>
</reference>
<feature type="compositionally biased region" description="Low complexity" evidence="5">
    <location>
        <begin position="728"/>
        <end position="749"/>
    </location>
</feature>
<feature type="domain" description="DUF202" evidence="7">
    <location>
        <begin position="839"/>
        <end position="921"/>
    </location>
</feature>
<feature type="compositionally biased region" description="Low complexity" evidence="5">
    <location>
        <begin position="762"/>
        <end position="790"/>
    </location>
</feature>
<dbReference type="Pfam" id="PF02656">
    <property type="entry name" value="DUF202"/>
    <property type="match status" value="1"/>
</dbReference>
<dbReference type="InterPro" id="IPR042267">
    <property type="entry name" value="VTC_sf"/>
</dbReference>
<dbReference type="Pfam" id="PF09359">
    <property type="entry name" value="VTC"/>
    <property type="match status" value="1"/>
</dbReference>
<feature type="transmembrane region" description="Helical" evidence="6">
    <location>
        <begin position="964"/>
        <end position="986"/>
    </location>
</feature>
<proteinExistence type="predicted"/>
<evidence type="ECO:0000256" key="4">
    <source>
        <dbReference type="ARBA" id="ARBA00023136"/>
    </source>
</evidence>
<feature type="transmembrane region" description="Helical" evidence="6">
    <location>
        <begin position="851"/>
        <end position="877"/>
    </location>
</feature>
<feature type="region of interest" description="Disordered" evidence="5">
    <location>
        <begin position="802"/>
        <end position="828"/>
    </location>
</feature>
<accession>A0AAD5H5M6</accession>
<evidence type="ECO:0000259" key="8">
    <source>
        <dbReference type="Pfam" id="PF09359"/>
    </source>
</evidence>
<feature type="region of interest" description="Disordered" evidence="5">
    <location>
        <begin position="584"/>
        <end position="604"/>
    </location>
</feature>
<evidence type="ECO:0000256" key="3">
    <source>
        <dbReference type="ARBA" id="ARBA00022989"/>
    </source>
</evidence>
<dbReference type="Proteomes" id="UP001205105">
    <property type="component" value="Unassembled WGS sequence"/>
</dbReference>
<keyword evidence="3 6" id="KW-1133">Transmembrane helix</keyword>
<dbReference type="InterPro" id="IPR051572">
    <property type="entry name" value="VTC_Complex_Subunit"/>
</dbReference>